<feature type="chain" id="PRO_5035420949" description="chitin deacetylase" evidence="16">
    <location>
        <begin position="20"/>
        <end position="449"/>
    </location>
</feature>
<evidence type="ECO:0000256" key="13">
    <source>
        <dbReference type="ARBA" id="ARBA00048494"/>
    </source>
</evidence>
<dbReference type="PANTHER" id="PTHR10587:SF135">
    <property type="entry name" value="CHITIN DEACETYLASE 3"/>
    <property type="match status" value="1"/>
</dbReference>
<keyword evidence="4" id="KW-0336">GPI-anchor</keyword>
<dbReference type="InterPro" id="IPR011330">
    <property type="entry name" value="Glyco_hydro/deAcase_b/a-brl"/>
</dbReference>
<evidence type="ECO:0000256" key="4">
    <source>
        <dbReference type="ARBA" id="ARBA00022622"/>
    </source>
</evidence>
<dbReference type="InterPro" id="IPR050248">
    <property type="entry name" value="Polysacc_deacetylase_ArnD"/>
</dbReference>
<comment type="cofactor">
    <cofactor evidence="1">
        <name>Co(2+)</name>
        <dbReference type="ChEBI" id="CHEBI:48828"/>
    </cofactor>
</comment>
<dbReference type="PROSITE" id="PS51677">
    <property type="entry name" value="NODB"/>
    <property type="match status" value="1"/>
</dbReference>
<dbReference type="AlphaFoldDB" id="A0A8K0UX07"/>
<dbReference type="EC" id="3.5.1.41" evidence="12"/>
<dbReference type="GO" id="GO:0004099">
    <property type="term" value="F:chitin deacetylase activity"/>
    <property type="evidence" value="ECO:0007669"/>
    <property type="project" value="UniProtKB-EC"/>
</dbReference>
<comment type="catalytic activity">
    <reaction evidence="13">
        <text>[(1-&gt;4)-N-acetyl-beta-D-glucosaminyl](n) + n H2O = chitosan + n acetate</text>
        <dbReference type="Rhea" id="RHEA:10464"/>
        <dbReference type="Rhea" id="RHEA-COMP:9593"/>
        <dbReference type="Rhea" id="RHEA-COMP:9597"/>
        <dbReference type="ChEBI" id="CHEBI:15377"/>
        <dbReference type="ChEBI" id="CHEBI:17029"/>
        <dbReference type="ChEBI" id="CHEBI:30089"/>
        <dbReference type="ChEBI" id="CHEBI:57704"/>
        <dbReference type="EC" id="3.5.1.41"/>
    </reaction>
    <physiologicalReaction direction="left-to-right" evidence="13">
        <dbReference type="Rhea" id="RHEA:10465"/>
    </physiologicalReaction>
</comment>
<feature type="compositionally biased region" description="Low complexity" evidence="14">
    <location>
        <begin position="369"/>
        <end position="406"/>
    </location>
</feature>
<keyword evidence="16" id="KW-0732">Signal</keyword>
<gene>
    <name evidence="18" type="ORF">BXZ70DRAFT_1004125</name>
</gene>
<keyword evidence="4" id="KW-0325">Glycoprotein</keyword>
<sequence length="449" mass="48408">MLSLRLLSALACGFSLAAAAIVPHDNHDHAPTPTRLPTQWYHSEDHHAHALFKRAPSDGANYPALGSPEWRAPYPQSTPDPNALPKQWVDALNAAVAAGKIPNIPPTTSTGNNNPVYPNGMDPMSDQVCSTTYKCRKNRDVMWDAPDGTFAISFDDGPQPASNRLYDFLQDHNEKATHFFIGVNILNNPNEFRTAFEVLEDDIAVHTWTHPHMTTLSNLDLLGQFGWTMDIIHKSTGGRLPRYWRPPYGDSDNRVVAIAKEVFGLTTVIWNQDTSDWSIPSGGTTNEAVQKSMTQWLTGPKKPGLMVLEHELYNQTVQAFIDAYPLIKSNGWKTISVAQINGDSYQNSHDSDSAVQRVDGIFVNAPLPSSSSSSSSKSLSSSTTSSGSTSFGSTTSSMSTTSAGTSLPASPTPPGTSLQQGNGAVPLFGASATTVVAGFFVVLSSLILC</sequence>
<evidence type="ECO:0000256" key="2">
    <source>
        <dbReference type="ARBA" id="ARBA00004609"/>
    </source>
</evidence>
<comment type="caution">
    <text evidence="18">The sequence shown here is derived from an EMBL/GenBank/DDBJ whole genome shotgun (WGS) entry which is preliminary data.</text>
</comment>
<dbReference type="GO" id="GO:0009272">
    <property type="term" value="P:fungal-type cell wall biogenesis"/>
    <property type="evidence" value="ECO:0007669"/>
    <property type="project" value="UniProtKB-ARBA"/>
</dbReference>
<feature type="signal peptide" evidence="16">
    <location>
        <begin position="1"/>
        <end position="19"/>
    </location>
</feature>
<dbReference type="GO" id="GO:0098552">
    <property type="term" value="C:side of membrane"/>
    <property type="evidence" value="ECO:0007669"/>
    <property type="project" value="UniProtKB-KW"/>
</dbReference>
<keyword evidence="19" id="KW-1185">Reference proteome</keyword>
<dbReference type="GO" id="GO:0006032">
    <property type="term" value="P:chitin catabolic process"/>
    <property type="evidence" value="ECO:0007669"/>
    <property type="project" value="UniProtKB-KW"/>
</dbReference>
<dbReference type="InterPro" id="IPR002509">
    <property type="entry name" value="NODB_dom"/>
</dbReference>
<protein>
    <recommendedName>
        <fullName evidence="12">chitin deacetylase</fullName>
        <ecNumber evidence="12">3.5.1.41</ecNumber>
    </recommendedName>
</protein>
<evidence type="ECO:0000256" key="1">
    <source>
        <dbReference type="ARBA" id="ARBA00001941"/>
    </source>
</evidence>
<keyword evidence="8" id="KW-0170">Cobalt</keyword>
<dbReference type="OrthoDB" id="407355at2759"/>
<keyword evidence="6 15" id="KW-0472">Membrane</keyword>
<evidence type="ECO:0000256" key="3">
    <source>
        <dbReference type="ARBA" id="ARBA00022475"/>
    </source>
</evidence>
<keyword evidence="7" id="KW-0119">Carbohydrate metabolism</keyword>
<keyword evidence="15" id="KW-1133">Transmembrane helix</keyword>
<evidence type="ECO:0000259" key="17">
    <source>
        <dbReference type="PROSITE" id="PS51677"/>
    </source>
</evidence>
<reference evidence="18" key="1">
    <citation type="journal article" date="2021" name="New Phytol.">
        <title>Evolutionary innovations through gain and loss of genes in the ectomycorrhizal Boletales.</title>
        <authorList>
            <person name="Wu G."/>
            <person name="Miyauchi S."/>
            <person name="Morin E."/>
            <person name="Kuo A."/>
            <person name="Drula E."/>
            <person name="Varga T."/>
            <person name="Kohler A."/>
            <person name="Feng B."/>
            <person name="Cao Y."/>
            <person name="Lipzen A."/>
            <person name="Daum C."/>
            <person name="Hundley H."/>
            <person name="Pangilinan J."/>
            <person name="Johnson J."/>
            <person name="Barry K."/>
            <person name="LaButti K."/>
            <person name="Ng V."/>
            <person name="Ahrendt S."/>
            <person name="Min B."/>
            <person name="Choi I.G."/>
            <person name="Park H."/>
            <person name="Plett J.M."/>
            <person name="Magnuson J."/>
            <person name="Spatafora J.W."/>
            <person name="Nagy L.G."/>
            <person name="Henrissat B."/>
            <person name="Grigoriev I.V."/>
            <person name="Yang Z.L."/>
            <person name="Xu J."/>
            <person name="Martin F.M."/>
        </authorList>
    </citation>
    <scope>NUCLEOTIDE SEQUENCE</scope>
    <source>
        <strain evidence="18">KKN 215</strain>
    </source>
</reference>
<evidence type="ECO:0000256" key="8">
    <source>
        <dbReference type="ARBA" id="ARBA00023285"/>
    </source>
</evidence>
<keyword evidence="15" id="KW-0812">Transmembrane</keyword>
<evidence type="ECO:0000256" key="10">
    <source>
        <dbReference type="ARBA" id="ARBA00023316"/>
    </source>
</evidence>
<dbReference type="Pfam" id="PF01522">
    <property type="entry name" value="Polysacc_deac_1"/>
    <property type="match status" value="1"/>
</dbReference>
<evidence type="ECO:0000256" key="5">
    <source>
        <dbReference type="ARBA" id="ARBA00023024"/>
    </source>
</evidence>
<keyword evidence="9" id="KW-0449">Lipoprotein</keyword>
<dbReference type="Proteomes" id="UP000813824">
    <property type="component" value="Unassembled WGS sequence"/>
</dbReference>
<dbReference type="GO" id="GO:0000272">
    <property type="term" value="P:polysaccharide catabolic process"/>
    <property type="evidence" value="ECO:0007669"/>
    <property type="project" value="UniProtKB-KW"/>
</dbReference>
<dbReference type="EMBL" id="JAEVFJ010000003">
    <property type="protein sequence ID" value="KAH8105816.1"/>
    <property type="molecule type" value="Genomic_DNA"/>
</dbReference>
<evidence type="ECO:0000256" key="12">
    <source>
        <dbReference type="ARBA" id="ARBA00024056"/>
    </source>
</evidence>
<keyword evidence="10" id="KW-0961">Cell wall biogenesis/degradation</keyword>
<evidence type="ECO:0000313" key="18">
    <source>
        <dbReference type="EMBL" id="KAH8105816.1"/>
    </source>
</evidence>
<evidence type="ECO:0000256" key="7">
    <source>
        <dbReference type="ARBA" id="ARBA00023277"/>
    </source>
</evidence>
<evidence type="ECO:0000256" key="6">
    <source>
        <dbReference type="ARBA" id="ARBA00023136"/>
    </source>
</evidence>
<evidence type="ECO:0000256" key="16">
    <source>
        <dbReference type="SAM" id="SignalP"/>
    </source>
</evidence>
<dbReference type="GO" id="GO:0071555">
    <property type="term" value="P:cell wall organization"/>
    <property type="evidence" value="ECO:0007669"/>
    <property type="project" value="UniProtKB-KW"/>
</dbReference>
<proteinExistence type="predicted"/>
<evidence type="ECO:0000256" key="9">
    <source>
        <dbReference type="ARBA" id="ARBA00023288"/>
    </source>
</evidence>
<feature type="region of interest" description="Disordered" evidence="14">
    <location>
        <begin position="367"/>
        <end position="418"/>
    </location>
</feature>
<accession>A0A8K0UX07</accession>
<keyword evidence="5" id="KW-0146">Chitin degradation</keyword>
<evidence type="ECO:0000313" key="19">
    <source>
        <dbReference type="Proteomes" id="UP000813824"/>
    </source>
</evidence>
<evidence type="ECO:0000256" key="14">
    <source>
        <dbReference type="SAM" id="MobiDB-lite"/>
    </source>
</evidence>
<feature type="region of interest" description="Disordered" evidence="14">
    <location>
        <begin position="63"/>
        <end position="82"/>
    </location>
</feature>
<name>A0A8K0UX07_9AGAR</name>
<evidence type="ECO:0000256" key="15">
    <source>
        <dbReference type="SAM" id="Phobius"/>
    </source>
</evidence>
<dbReference type="PANTHER" id="PTHR10587">
    <property type="entry name" value="GLYCOSYL TRANSFERASE-RELATED"/>
    <property type="match status" value="1"/>
</dbReference>
<feature type="domain" description="NodB homology" evidence="17">
    <location>
        <begin position="148"/>
        <end position="335"/>
    </location>
</feature>
<dbReference type="Gene3D" id="3.20.20.370">
    <property type="entry name" value="Glycoside hydrolase/deacetylase"/>
    <property type="match status" value="1"/>
</dbReference>
<keyword evidence="11" id="KW-0624">Polysaccharide degradation</keyword>
<feature type="transmembrane region" description="Helical" evidence="15">
    <location>
        <begin position="427"/>
        <end position="448"/>
    </location>
</feature>
<comment type="subcellular location">
    <subcellularLocation>
        <location evidence="2">Cell membrane</location>
        <topology evidence="2">Lipid-anchor</topology>
        <topology evidence="2">GPI-anchor</topology>
    </subcellularLocation>
</comment>
<keyword evidence="3" id="KW-1003">Cell membrane</keyword>
<organism evidence="18 19">
    <name type="scientific">Cristinia sonorae</name>
    <dbReference type="NCBI Taxonomy" id="1940300"/>
    <lineage>
        <taxon>Eukaryota</taxon>
        <taxon>Fungi</taxon>
        <taxon>Dikarya</taxon>
        <taxon>Basidiomycota</taxon>
        <taxon>Agaricomycotina</taxon>
        <taxon>Agaricomycetes</taxon>
        <taxon>Agaricomycetidae</taxon>
        <taxon>Agaricales</taxon>
        <taxon>Pleurotineae</taxon>
        <taxon>Stephanosporaceae</taxon>
        <taxon>Cristinia</taxon>
    </lineage>
</organism>
<dbReference type="SUPFAM" id="SSF88713">
    <property type="entry name" value="Glycoside hydrolase/deacetylase"/>
    <property type="match status" value="1"/>
</dbReference>
<evidence type="ECO:0000256" key="11">
    <source>
        <dbReference type="ARBA" id="ARBA00023326"/>
    </source>
</evidence>
<dbReference type="GO" id="GO:0005886">
    <property type="term" value="C:plasma membrane"/>
    <property type="evidence" value="ECO:0007669"/>
    <property type="project" value="UniProtKB-SubCell"/>
</dbReference>